<dbReference type="Proteomes" id="UP000045285">
    <property type="component" value="Unassembled WGS sequence"/>
</dbReference>
<dbReference type="AlphaFoldDB" id="A0A090E0J6"/>
<protein>
    <recommendedName>
        <fullName evidence="2">DUF374 domain-containing protein</fullName>
    </recommendedName>
</protein>
<dbReference type="CDD" id="cd07983">
    <property type="entry name" value="LPLAT_DUF374-like"/>
    <property type="match status" value="1"/>
</dbReference>
<evidence type="ECO:0000256" key="1">
    <source>
        <dbReference type="SAM" id="MobiDB-lite"/>
    </source>
</evidence>
<dbReference type="EMBL" id="CCMZ01000026">
    <property type="protein sequence ID" value="CDX20579.1"/>
    <property type="molecule type" value="Genomic_DNA"/>
</dbReference>
<organism evidence="3 4">
    <name type="scientific">Mesorhizobium plurifarium</name>
    <dbReference type="NCBI Taxonomy" id="69974"/>
    <lineage>
        <taxon>Bacteria</taxon>
        <taxon>Pseudomonadati</taxon>
        <taxon>Pseudomonadota</taxon>
        <taxon>Alphaproteobacteria</taxon>
        <taxon>Hyphomicrobiales</taxon>
        <taxon>Phyllobacteriaceae</taxon>
        <taxon>Mesorhizobium</taxon>
    </lineage>
</organism>
<gene>
    <name evidence="3" type="ORF">MPL3356_320042</name>
</gene>
<evidence type="ECO:0000259" key="2">
    <source>
        <dbReference type="Pfam" id="PF04028"/>
    </source>
</evidence>
<proteinExistence type="predicted"/>
<name>A0A090E0J6_MESPL</name>
<feature type="region of interest" description="Disordered" evidence="1">
    <location>
        <begin position="1"/>
        <end position="20"/>
    </location>
</feature>
<dbReference type="InterPro" id="IPR007172">
    <property type="entry name" value="DUF374"/>
</dbReference>
<accession>A0A090E0J6</accession>
<dbReference type="STRING" id="69974.MPLDJ20_210050"/>
<dbReference type="Pfam" id="PF04028">
    <property type="entry name" value="DUF374"/>
    <property type="match status" value="1"/>
</dbReference>
<keyword evidence="4" id="KW-1185">Reference proteome</keyword>
<sequence>MTSMEHEAVNGATGRRAARRGGTRTLWRRIREPLAQSTFVKNFIASLFAWFLRLIRLTSPLVEGSTQVAGGAYAHLEPGIIALWHGQHLLTPAYYPEGRPLVAMVSRSADAELQALMIEKFGIEAVRGSGGRNSSKHLDKGGAKALIALKKSLVAGKNVAMIADIPNGTPRDAGLGIVLLAKLSGRPILPSAIATSRRKVLEKSWDKTTINLPFGRSAVIVGPPVFVPADADDAEMERKRQEVTASLNAATAEAYRLVDGGK</sequence>
<evidence type="ECO:0000313" key="4">
    <source>
        <dbReference type="Proteomes" id="UP000045285"/>
    </source>
</evidence>
<feature type="domain" description="DUF374" evidence="2">
    <location>
        <begin position="94"/>
        <end position="168"/>
    </location>
</feature>
<evidence type="ECO:0000313" key="3">
    <source>
        <dbReference type="EMBL" id="CDX20579.1"/>
    </source>
</evidence>
<reference evidence="4" key="1">
    <citation type="submission" date="2014-08" db="EMBL/GenBank/DDBJ databases">
        <authorList>
            <person name="Moulin L."/>
        </authorList>
    </citation>
    <scope>NUCLEOTIDE SEQUENCE [LARGE SCALE GENOMIC DNA]</scope>
</reference>